<dbReference type="PANTHER" id="PTHR45947">
    <property type="entry name" value="SULFOQUINOVOSYL TRANSFERASE SQD2"/>
    <property type="match status" value="1"/>
</dbReference>
<dbReference type="GO" id="GO:0016757">
    <property type="term" value="F:glycosyltransferase activity"/>
    <property type="evidence" value="ECO:0007669"/>
    <property type="project" value="UniProtKB-KW"/>
</dbReference>
<evidence type="ECO:0000259" key="1">
    <source>
        <dbReference type="Pfam" id="PF00534"/>
    </source>
</evidence>
<keyword evidence="2" id="KW-0808">Transferase</keyword>
<proteinExistence type="predicted"/>
<organism evidence="2 3">
    <name type="scientific">Roseateles oligotrophus</name>
    <dbReference type="NCBI Taxonomy" id="1769250"/>
    <lineage>
        <taxon>Bacteria</taxon>
        <taxon>Pseudomonadati</taxon>
        <taxon>Pseudomonadota</taxon>
        <taxon>Betaproteobacteria</taxon>
        <taxon>Burkholderiales</taxon>
        <taxon>Sphaerotilaceae</taxon>
        <taxon>Roseateles</taxon>
    </lineage>
</organism>
<name>A0ABT2YFP8_9BURK</name>
<dbReference type="EMBL" id="JAJIRN010000005">
    <property type="protein sequence ID" value="MCV2368869.1"/>
    <property type="molecule type" value="Genomic_DNA"/>
</dbReference>
<evidence type="ECO:0000313" key="3">
    <source>
        <dbReference type="Proteomes" id="UP001209701"/>
    </source>
</evidence>
<reference evidence="2 3" key="1">
    <citation type="submission" date="2021-11" db="EMBL/GenBank/DDBJ databases">
        <authorList>
            <person name="Liang Q."/>
            <person name="Mou H."/>
            <person name="Liu Z."/>
        </authorList>
    </citation>
    <scope>NUCLEOTIDE SEQUENCE [LARGE SCALE GENOMIC DNA]</scope>
    <source>
        <strain evidence="2 3">CHU3</strain>
    </source>
</reference>
<protein>
    <submittedName>
        <fullName evidence="2">Glycosyltransferase</fullName>
        <ecNumber evidence="2">2.4.-.-</ecNumber>
    </submittedName>
</protein>
<dbReference type="Gene3D" id="3.40.50.2000">
    <property type="entry name" value="Glycogen Phosphorylase B"/>
    <property type="match status" value="2"/>
</dbReference>
<dbReference type="Pfam" id="PF00534">
    <property type="entry name" value="Glycos_transf_1"/>
    <property type="match status" value="1"/>
</dbReference>
<dbReference type="InterPro" id="IPR050194">
    <property type="entry name" value="Glycosyltransferase_grp1"/>
</dbReference>
<dbReference type="EC" id="2.4.-.-" evidence="2"/>
<dbReference type="InterPro" id="IPR001296">
    <property type="entry name" value="Glyco_trans_1"/>
</dbReference>
<keyword evidence="3" id="KW-1185">Reference proteome</keyword>
<sequence length="443" mass="47713">MHNPRPPSTRGVADEELGAIAYLVSRYPAVSHTFILREVMGLRALGMRVEVASINAPDRDRADMSPDEHEEASHTYGIKQHGLPGALLALLKMLLTRPLALARTVYGALGMGQGFKRLYALAYAVEAAMVVRWMERRQLKHLHVHFGNAAATVGMLVKTLSGAGLSITIHGPDEFDDVPGQLLRQKVHSADQVVCISQFARSQLMRLTPPTQWPKLQLCRLGVDLARFRPRLEERAPGPLRLLCIGRLTPAKGQVLLLQACAELRQRRLDFALTLVGDGPDMTRLKDSVKTLGLSSVVSFTGSLNQQQVSGELGRADAFVLPSLAEGIPVVLMEAMASGLPCVSCPVMGIPELLEHERSGLLAAPGDVAALTRQLQRLIEDAGLRQRLATEGRLRVERGFQLRKNIGALAEIFSTLPDVGVGVGVGVGASLKAGGAVCTQGAI</sequence>
<dbReference type="RefSeq" id="WP_263571464.1">
    <property type="nucleotide sequence ID" value="NZ_JAJIRN010000005.1"/>
</dbReference>
<comment type="caution">
    <text evidence="2">The sequence shown here is derived from an EMBL/GenBank/DDBJ whole genome shotgun (WGS) entry which is preliminary data.</text>
</comment>
<gene>
    <name evidence="2" type="ORF">LNV07_12330</name>
</gene>
<feature type="domain" description="Glycosyl transferase family 1" evidence="1">
    <location>
        <begin position="238"/>
        <end position="393"/>
    </location>
</feature>
<evidence type="ECO:0000313" key="2">
    <source>
        <dbReference type="EMBL" id="MCV2368869.1"/>
    </source>
</evidence>
<dbReference type="Proteomes" id="UP001209701">
    <property type="component" value="Unassembled WGS sequence"/>
</dbReference>
<accession>A0ABT2YFP8</accession>
<dbReference type="SUPFAM" id="SSF53756">
    <property type="entry name" value="UDP-Glycosyltransferase/glycogen phosphorylase"/>
    <property type="match status" value="1"/>
</dbReference>
<dbReference type="PANTHER" id="PTHR45947:SF3">
    <property type="entry name" value="SULFOQUINOVOSYL TRANSFERASE SQD2"/>
    <property type="match status" value="1"/>
</dbReference>
<keyword evidence="2" id="KW-0328">Glycosyltransferase</keyword>